<evidence type="ECO:0000256" key="2">
    <source>
        <dbReference type="ARBA" id="ARBA00023315"/>
    </source>
</evidence>
<dbReference type="EMBL" id="UGRY01000002">
    <property type="protein sequence ID" value="SUA80090.1"/>
    <property type="molecule type" value="Genomic_DNA"/>
</dbReference>
<dbReference type="PANTHER" id="PTHR43877">
    <property type="entry name" value="AMINOALKYLPHOSPHONATE N-ACETYLTRANSFERASE-RELATED-RELATED"/>
    <property type="match status" value="1"/>
</dbReference>
<feature type="domain" description="N-acetyltransferase" evidence="4">
    <location>
        <begin position="22"/>
        <end position="165"/>
    </location>
</feature>
<accession>A0A378YU81</accession>
<dbReference type="CDD" id="cd04301">
    <property type="entry name" value="NAT_SF"/>
    <property type="match status" value="1"/>
</dbReference>
<reference evidence="5 6" key="1">
    <citation type="submission" date="2018-06" db="EMBL/GenBank/DDBJ databases">
        <authorList>
            <consortium name="Pathogen Informatics"/>
            <person name="Doyle S."/>
        </authorList>
    </citation>
    <scope>NUCLEOTIDE SEQUENCE [LARGE SCALE GENOMIC DNA]</scope>
    <source>
        <strain evidence="5 6">NCTC1934</strain>
    </source>
</reference>
<evidence type="ECO:0000313" key="6">
    <source>
        <dbReference type="Proteomes" id="UP000255467"/>
    </source>
</evidence>
<evidence type="ECO:0000259" key="4">
    <source>
        <dbReference type="PROSITE" id="PS51186"/>
    </source>
</evidence>
<dbReference type="InterPro" id="IPR000182">
    <property type="entry name" value="GNAT_dom"/>
</dbReference>
<organism evidence="5 6">
    <name type="scientific">Nocardia otitidiscaviarum</name>
    <dbReference type="NCBI Taxonomy" id="1823"/>
    <lineage>
        <taxon>Bacteria</taxon>
        <taxon>Bacillati</taxon>
        <taxon>Actinomycetota</taxon>
        <taxon>Actinomycetes</taxon>
        <taxon>Mycobacteriales</taxon>
        <taxon>Nocardiaceae</taxon>
        <taxon>Nocardia</taxon>
    </lineage>
</organism>
<sequence length="165" mass="18375">MRDDALDVRRLTAEDWKCQREVTFRSIADAPWAFKTTLEQAAARTEQEWRALVESAMSRFVATRDGKPVGSIGTVADPGRSDTLEIVAVWVAAEARGSGTSDRLLHAQLQWVHDNGYRRAVLWARQDNAPMRQLAERHGFAPTGRTRDSPGGNAIPTVEMSRDLS</sequence>
<proteinExistence type="predicted"/>
<dbReference type="InterPro" id="IPR016181">
    <property type="entry name" value="Acyl_CoA_acyltransferase"/>
</dbReference>
<evidence type="ECO:0000256" key="1">
    <source>
        <dbReference type="ARBA" id="ARBA00022679"/>
    </source>
</evidence>
<dbReference type="STRING" id="1406858.GCA_000710895_07149"/>
<dbReference type="Gene3D" id="3.40.630.30">
    <property type="match status" value="1"/>
</dbReference>
<protein>
    <submittedName>
        <fullName evidence="5">Predicted acetyltransferase</fullName>
    </submittedName>
</protein>
<evidence type="ECO:0000256" key="3">
    <source>
        <dbReference type="SAM" id="MobiDB-lite"/>
    </source>
</evidence>
<dbReference type="InterPro" id="IPR050832">
    <property type="entry name" value="Bact_Acetyltransf"/>
</dbReference>
<gene>
    <name evidence="5" type="ORF">NCTC1934_04107</name>
</gene>
<feature type="region of interest" description="Disordered" evidence="3">
    <location>
        <begin position="137"/>
        <end position="165"/>
    </location>
</feature>
<keyword evidence="6" id="KW-1185">Reference proteome</keyword>
<dbReference type="SUPFAM" id="SSF55729">
    <property type="entry name" value="Acyl-CoA N-acyltransferases (Nat)"/>
    <property type="match status" value="1"/>
</dbReference>
<dbReference type="Proteomes" id="UP000255467">
    <property type="component" value="Unassembled WGS sequence"/>
</dbReference>
<name>A0A378YU81_9NOCA</name>
<keyword evidence="1 5" id="KW-0808">Transferase</keyword>
<dbReference type="PROSITE" id="PS51186">
    <property type="entry name" value="GNAT"/>
    <property type="match status" value="1"/>
</dbReference>
<dbReference type="AlphaFoldDB" id="A0A378YU81"/>
<keyword evidence="2" id="KW-0012">Acyltransferase</keyword>
<dbReference type="GO" id="GO:0016747">
    <property type="term" value="F:acyltransferase activity, transferring groups other than amino-acyl groups"/>
    <property type="evidence" value="ECO:0007669"/>
    <property type="project" value="InterPro"/>
</dbReference>
<dbReference type="Pfam" id="PF00583">
    <property type="entry name" value="Acetyltransf_1"/>
    <property type="match status" value="1"/>
</dbReference>
<evidence type="ECO:0000313" key="5">
    <source>
        <dbReference type="EMBL" id="SUA80090.1"/>
    </source>
</evidence>